<evidence type="ECO:0000313" key="4">
    <source>
        <dbReference type="Proteomes" id="UP000298663"/>
    </source>
</evidence>
<evidence type="ECO:0000256" key="2">
    <source>
        <dbReference type="SAM" id="Phobius"/>
    </source>
</evidence>
<proteinExistence type="predicted"/>
<reference evidence="3 4" key="2">
    <citation type="journal article" date="2019" name="G3 (Bethesda)">
        <title>Hybrid Assembly of the Genome of the Entomopathogenic Nematode Steinernema carpocapsae Identifies the X-Chromosome.</title>
        <authorList>
            <person name="Serra L."/>
            <person name="Macchietto M."/>
            <person name="Macias-Munoz A."/>
            <person name="McGill C.J."/>
            <person name="Rodriguez I.M."/>
            <person name="Rodriguez B."/>
            <person name="Murad R."/>
            <person name="Mortazavi A."/>
        </authorList>
    </citation>
    <scope>NUCLEOTIDE SEQUENCE [LARGE SCALE GENOMIC DNA]</scope>
    <source>
        <strain evidence="3 4">ALL</strain>
    </source>
</reference>
<keyword evidence="2" id="KW-0472">Membrane</keyword>
<evidence type="ECO:0000313" key="3">
    <source>
        <dbReference type="EMBL" id="TKR94521.1"/>
    </source>
</evidence>
<feature type="region of interest" description="Disordered" evidence="1">
    <location>
        <begin position="115"/>
        <end position="138"/>
    </location>
</feature>
<keyword evidence="2" id="KW-1133">Transmembrane helix</keyword>
<name>A0A4U5PEC1_STECR</name>
<organism evidence="3 4">
    <name type="scientific">Steinernema carpocapsae</name>
    <name type="common">Entomopathogenic nematode</name>
    <dbReference type="NCBI Taxonomy" id="34508"/>
    <lineage>
        <taxon>Eukaryota</taxon>
        <taxon>Metazoa</taxon>
        <taxon>Ecdysozoa</taxon>
        <taxon>Nematoda</taxon>
        <taxon>Chromadorea</taxon>
        <taxon>Rhabditida</taxon>
        <taxon>Tylenchina</taxon>
        <taxon>Panagrolaimomorpha</taxon>
        <taxon>Strongyloidoidea</taxon>
        <taxon>Steinernematidae</taxon>
        <taxon>Steinernema</taxon>
    </lineage>
</organism>
<protein>
    <submittedName>
        <fullName evidence="3">Uncharacterized protein</fullName>
    </submittedName>
</protein>
<gene>
    <name evidence="3" type="ORF">L596_008795</name>
</gene>
<keyword evidence="2" id="KW-0812">Transmembrane</keyword>
<keyword evidence="4" id="KW-1185">Reference proteome</keyword>
<evidence type="ECO:0000256" key="1">
    <source>
        <dbReference type="SAM" id="MobiDB-lite"/>
    </source>
</evidence>
<reference evidence="3 4" key="1">
    <citation type="journal article" date="2015" name="Genome Biol.">
        <title>Comparative genomics of Steinernema reveals deeply conserved gene regulatory networks.</title>
        <authorList>
            <person name="Dillman A.R."/>
            <person name="Macchietto M."/>
            <person name="Porter C.F."/>
            <person name="Rogers A."/>
            <person name="Williams B."/>
            <person name="Antoshechkin I."/>
            <person name="Lee M.M."/>
            <person name="Goodwin Z."/>
            <person name="Lu X."/>
            <person name="Lewis E.E."/>
            <person name="Goodrich-Blair H."/>
            <person name="Stock S.P."/>
            <person name="Adams B.J."/>
            <person name="Sternberg P.W."/>
            <person name="Mortazavi A."/>
        </authorList>
    </citation>
    <scope>NUCLEOTIDE SEQUENCE [LARGE SCALE GENOMIC DNA]</scope>
    <source>
        <strain evidence="3 4">ALL</strain>
    </source>
</reference>
<feature type="region of interest" description="Disordered" evidence="1">
    <location>
        <begin position="32"/>
        <end position="52"/>
    </location>
</feature>
<dbReference type="Proteomes" id="UP000298663">
    <property type="component" value="Unassembled WGS sequence"/>
</dbReference>
<sequence length="138" mass="14869">MSGRENSLLDSNASSTIIPWLSEVDPVNQLLTSDDNASTTSRTPLKPRYSTSCSGCTLTSEASIWTRDPAAAPILAFICVLIVFIAISTVVIVILCRRSRNQLLRNHPMNTASVINSNQSQFSGSAETRSNPPSLDSV</sequence>
<dbReference type="EMBL" id="AZBU02000002">
    <property type="protein sequence ID" value="TKR94521.1"/>
    <property type="molecule type" value="Genomic_DNA"/>
</dbReference>
<feature type="transmembrane region" description="Helical" evidence="2">
    <location>
        <begin position="74"/>
        <end position="96"/>
    </location>
</feature>
<dbReference type="AlphaFoldDB" id="A0A4U5PEC1"/>
<accession>A0A4U5PEC1</accession>
<comment type="caution">
    <text evidence="3">The sequence shown here is derived from an EMBL/GenBank/DDBJ whole genome shotgun (WGS) entry which is preliminary data.</text>
</comment>